<organism evidence="7 8">
    <name type="scientific">Hyalangium rubrum</name>
    <dbReference type="NCBI Taxonomy" id="3103134"/>
    <lineage>
        <taxon>Bacteria</taxon>
        <taxon>Pseudomonadati</taxon>
        <taxon>Myxococcota</taxon>
        <taxon>Myxococcia</taxon>
        <taxon>Myxococcales</taxon>
        <taxon>Cystobacterineae</taxon>
        <taxon>Archangiaceae</taxon>
        <taxon>Hyalangium</taxon>
    </lineage>
</organism>
<evidence type="ECO:0000259" key="6">
    <source>
        <dbReference type="Pfam" id="PF04932"/>
    </source>
</evidence>
<comment type="caution">
    <text evidence="7">The sequence shown here is derived from an EMBL/GenBank/DDBJ whole genome shotgun (WGS) entry which is preliminary data.</text>
</comment>
<sequence length="401" mass="41512">MKPSPNGLSRWLVPAMVVTVTLAVAPGGETPFSGVKTAVFGVASVALLLRAALLGSSSHAPLAPRVLAGLWIGTLALSQFLGPAASPGGMWLEAAAGVVILSLLQAPPEPGPALRAIAGAGTALALVAGLQFLGVDPFRWMGWASTHPGERMRIYGTLGNPNFVAAYLGASLCITLGEAASAARASHRRAWAAAAVLQLGALAATRSWGSVLAVGAAALSLAWTRTPTPRSEISRGRGWGALVLAGFAAALLLLAVSGRSLSTVLAGRLYLWEVAAPHVFDAPVFGHGPGSFVTLWPAWEAEYWARGAPAEQERFVAPQDHAHLDYLEWLLSLGLVGTAPRLLLLLAALRAGRQAPDARGRAVIAALVALAARALTDFPFARPAELCLLAVLTTLALHRKP</sequence>
<evidence type="ECO:0000256" key="3">
    <source>
        <dbReference type="ARBA" id="ARBA00022989"/>
    </source>
</evidence>
<dbReference type="RefSeq" id="WP_321546396.1">
    <property type="nucleotide sequence ID" value="NZ_JAXIVS010000004.1"/>
</dbReference>
<accession>A0ABU5H4H4</accession>
<dbReference type="PANTHER" id="PTHR37422">
    <property type="entry name" value="TEICHURONIC ACID BIOSYNTHESIS PROTEIN TUAE"/>
    <property type="match status" value="1"/>
</dbReference>
<proteinExistence type="predicted"/>
<feature type="transmembrane region" description="Helical" evidence="5">
    <location>
        <begin position="37"/>
        <end position="55"/>
    </location>
</feature>
<gene>
    <name evidence="7" type="ORF">SYV04_14810</name>
</gene>
<feature type="transmembrane region" description="Helical" evidence="5">
    <location>
        <begin position="329"/>
        <end position="349"/>
    </location>
</feature>
<feature type="transmembrane region" description="Helical" evidence="5">
    <location>
        <begin position="62"/>
        <end position="82"/>
    </location>
</feature>
<evidence type="ECO:0000313" key="7">
    <source>
        <dbReference type="EMBL" id="MDY7227682.1"/>
    </source>
</evidence>
<dbReference type="EMBL" id="JAXIVS010000004">
    <property type="protein sequence ID" value="MDY7227682.1"/>
    <property type="molecule type" value="Genomic_DNA"/>
</dbReference>
<dbReference type="GO" id="GO:0016874">
    <property type="term" value="F:ligase activity"/>
    <property type="evidence" value="ECO:0007669"/>
    <property type="project" value="UniProtKB-KW"/>
</dbReference>
<dbReference type="InterPro" id="IPR051533">
    <property type="entry name" value="WaaL-like"/>
</dbReference>
<evidence type="ECO:0000256" key="2">
    <source>
        <dbReference type="ARBA" id="ARBA00022692"/>
    </source>
</evidence>
<dbReference type="Proteomes" id="UP001291309">
    <property type="component" value="Unassembled WGS sequence"/>
</dbReference>
<feature type="transmembrane region" description="Helical" evidence="5">
    <location>
        <begin position="236"/>
        <end position="256"/>
    </location>
</feature>
<dbReference type="Pfam" id="PF04932">
    <property type="entry name" value="Wzy_C"/>
    <property type="match status" value="1"/>
</dbReference>
<keyword evidence="4 5" id="KW-0472">Membrane</keyword>
<feature type="domain" description="O-antigen ligase-related" evidence="6">
    <location>
        <begin position="193"/>
        <end position="339"/>
    </location>
</feature>
<comment type="subcellular location">
    <subcellularLocation>
        <location evidence="1">Membrane</location>
        <topology evidence="1">Multi-pass membrane protein</topology>
    </subcellularLocation>
</comment>
<protein>
    <submittedName>
        <fullName evidence="7">O-antigen ligase family protein</fullName>
    </submittedName>
</protein>
<reference evidence="7 8" key="1">
    <citation type="submission" date="2023-12" db="EMBL/GenBank/DDBJ databases">
        <title>the genome sequence of Hyalangium sp. s54d21.</title>
        <authorList>
            <person name="Zhang X."/>
        </authorList>
    </citation>
    <scope>NUCLEOTIDE SEQUENCE [LARGE SCALE GENOMIC DNA]</scope>
    <source>
        <strain evidence="8">s54d21</strain>
    </source>
</reference>
<feature type="transmembrane region" description="Helical" evidence="5">
    <location>
        <begin position="113"/>
        <end position="133"/>
    </location>
</feature>
<evidence type="ECO:0000256" key="1">
    <source>
        <dbReference type="ARBA" id="ARBA00004141"/>
    </source>
</evidence>
<keyword evidence="3 5" id="KW-1133">Transmembrane helix</keyword>
<feature type="transmembrane region" description="Helical" evidence="5">
    <location>
        <begin position="207"/>
        <end position="224"/>
    </location>
</feature>
<evidence type="ECO:0000313" key="8">
    <source>
        <dbReference type="Proteomes" id="UP001291309"/>
    </source>
</evidence>
<keyword evidence="2 5" id="KW-0812">Transmembrane</keyword>
<dbReference type="PANTHER" id="PTHR37422:SF13">
    <property type="entry name" value="LIPOPOLYSACCHARIDE BIOSYNTHESIS PROTEIN PA4999-RELATED"/>
    <property type="match status" value="1"/>
</dbReference>
<evidence type="ECO:0000256" key="5">
    <source>
        <dbReference type="SAM" id="Phobius"/>
    </source>
</evidence>
<dbReference type="InterPro" id="IPR007016">
    <property type="entry name" value="O-antigen_ligase-rel_domated"/>
</dbReference>
<keyword evidence="7" id="KW-0436">Ligase</keyword>
<keyword evidence="8" id="KW-1185">Reference proteome</keyword>
<name>A0ABU5H4H4_9BACT</name>
<evidence type="ECO:0000256" key="4">
    <source>
        <dbReference type="ARBA" id="ARBA00023136"/>
    </source>
</evidence>